<dbReference type="Proteomes" id="UP001362999">
    <property type="component" value="Unassembled WGS sequence"/>
</dbReference>
<keyword evidence="3" id="KW-1185">Reference proteome</keyword>
<feature type="compositionally biased region" description="Polar residues" evidence="1">
    <location>
        <begin position="356"/>
        <end position="369"/>
    </location>
</feature>
<reference evidence="2 3" key="1">
    <citation type="journal article" date="2024" name="J Genomics">
        <title>Draft genome sequencing and assembly of Favolaschia claudopus CIRM-BRFM 2984 isolated from oak limbs.</title>
        <authorList>
            <person name="Navarro D."/>
            <person name="Drula E."/>
            <person name="Chaduli D."/>
            <person name="Cazenave R."/>
            <person name="Ahrendt S."/>
            <person name="Wang J."/>
            <person name="Lipzen A."/>
            <person name="Daum C."/>
            <person name="Barry K."/>
            <person name="Grigoriev I.V."/>
            <person name="Favel A."/>
            <person name="Rosso M.N."/>
            <person name="Martin F."/>
        </authorList>
    </citation>
    <scope>NUCLEOTIDE SEQUENCE [LARGE SCALE GENOMIC DNA]</scope>
    <source>
        <strain evidence="2 3">CIRM-BRFM 2984</strain>
    </source>
</reference>
<organism evidence="2 3">
    <name type="scientific">Favolaschia claudopus</name>
    <dbReference type="NCBI Taxonomy" id="2862362"/>
    <lineage>
        <taxon>Eukaryota</taxon>
        <taxon>Fungi</taxon>
        <taxon>Dikarya</taxon>
        <taxon>Basidiomycota</taxon>
        <taxon>Agaricomycotina</taxon>
        <taxon>Agaricomycetes</taxon>
        <taxon>Agaricomycetidae</taxon>
        <taxon>Agaricales</taxon>
        <taxon>Marasmiineae</taxon>
        <taxon>Mycenaceae</taxon>
        <taxon>Favolaschia</taxon>
    </lineage>
</organism>
<dbReference type="AlphaFoldDB" id="A0AAW0AA79"/>
<evidence type="ECO:0000313" key="2">
    <source>
        <dbReference type="EMBL" id="KAK7006091.1"/>
    </source>
</evidence>
<protein>
    <submittedName>
        <fullName evidence="2">Uncharacterized protein</fullName>
    </submittedName>
</protein>
<sequence length="400" mass="42726">MDPQHHDTAEYIAEEGNDFRIQLDSADRRFQSGQPSVSSYSVLQRLLPQLSVLWPLGNSASAVGDLGLFEEEAAVVPEYRPIGIRSPAIFVFTHLALPAPAAANSALGRRSISQSPGSPRMNVAQAFDNMTFRSPELGTDPLRATAPPSPAIRNLPPRLMTAPIINAPEGDGLGPRLHIVPATPVSGGGAASAANSPCTSRAPRSSSDHDPPQWDNTNFIGQMGNIGSALDDEAPRARVRRSTPSTSADHNGFLSPDLRRSRSASEHHPPGPHEADPLRGHAVSPPGGFFWPAVLEAPSTPPPSIRARGPLPQPLQRRGSARSWSNRVLPRAPRRTPPRTPPPLRSRQFPLPDNINAPTVSKQNVTTSAPKRPRTTGASRRRPSCAPSPAAGRRSRGASI</sequence>
<feature type="compositionally biased region" description="Basic residues" evidence="1">
    <location>
        <begin position="371"/>
        <end position="383"/>
    </location>
</feature>
<evidence type="ECO:0000256" key="1">
    <source>
        <dbReference type="SAM" id="MobiDB-lite"/>
    </source>
</evidence>
<feature type="region of interest" description="Disordered" evidence="1">
    <location>
        <begin position="175"/>
        <end position="400"/>
    </location>
</feature>
<accession>A0AAW0AA79</accession>
<dbReference type="EMBL" id="JAWWNJ010000076">
    <property type="protein sequence ID" value="KAK7006091.1"/>
    <property type="molecule type" value="Genomic_DNA"/>
</dbReference>
<proteinExistence type="predicted"/>
<comment type="caution">
    <text evidence="2">The sequence shown here is derived from an EMBL/GenBank/DDBJ whole genome shotgun (WGS) entry which is preliminary data.</text>
</comment>
<gene>
    <name evidence="2" type="ORF">R3P38DRAFT_3214140</name>
</gene>
<name>A0AAW0AA79_9AGAR</name>
<feature type="compositionally biased region" description="Basic and acidic residues" evidence="1">
    <location>
        <begin position="257"/>
        <end position="279"/>
    </location>
</feature>
<feature type="compositionally biased region" description="Low complexity" evidence="1">
    <location>
        <begin position="181"/>
        <end position="197"/>
    </location>
</feature>
<evidence type="ECO:0000313" key="3">
    <source>
        <dbReference type="Proteomes" id="UP001362999"/>
    </source>
</evidence>